<name>A0A918C858_AGRME</name>
<evidence type="ECO:0000256" key="1">
    <source>
        <dbReference type="SAM" id="MobiDB-lite"/>
    </source>
</evidence>
<dbReference type="AlphaFoldDB" id="A0A918C858"/>
<reference evidence="2" key="2">
    <citation type="submission" date="2020-09" db="EMBL/GenBank/DDBJ databases">
        <authorList>
            <person name="Sun Q."/>
            <person name="Ohkuma M."/>
        </authorList>
    </citation>
    <scope>NUCLEOTIDE SEQUENCE</scope>
    <source>
        <strain evidence="2">JCM 3346</strain>
    </source>
</reference>
<evidence type="ECO:0000313" key="2">
    <source>
        <dbReference type="EMBL" id="GGR11724.1"/>
    </source>
</evidence>
<dbReference type="RefSeq" id="WP_189083285.1">
    <property type="nucleotide sequence ID" value="NZ_BMRJ01000001.1"/>
</dbReference>
<dbReference type="Proteomes" id="UP000610303">
    <property type="component" value="Unassembled WGS sequence"/>
</dbReference>
<accession>A0A918C858</accession>
<dbReference type="Gene3D" id="2.60.40.10">
    <property type="entry name" value="Immunoglobulins"/>
    <property type="match status" value="1"/>
</dbReference>
<dbReference type="InterPro" id="IPR013783">
    <property type="entry name" value="Ig-like_fold"/>
</dbReference>
<keyword evidence="3" id="KW-1185">Reference proteome</keyword>
<dbReference type="GO" id="GO:0005975">
    <property type="term" value="P:carbohydrate metabolic process"/>
    <property type="evidence" value="ECO:0007669"/>
    <property type="project" value="UniProtKB-ARBA"/>
</dbReference>
<evidence type="ECO:0000313" key="3">
    <source>
        <dbReference type="Proteomes" id="UP000610303"/>
    </source>
</evidence>
<protein>
    <recommendedName>
        <fullName evidence="4">Concanavalin A-like lectin/glucanase superfamily protein</fullName>
    </recommendedName>
</protein>
<feature type="region of interest" description="Disordered" evidence="1">
    <location>
        <begin position="255"/>
        <end position="286"/>
    </location>
</feature>
<dbReference type="Gene3D" id="2.60.120.200">
    <property type="match status" value="1"/>
</dbReference>
<evidence type="ECO:0008006" key="4">
    <source>
        <dbReference type="Google" id="ProtNLM"/>
    </source>
</evidence>
<organism evidence="2 3">
    <name type="scientific">Agromyces mediolanus</name>
    <name type="common">Corynebacterium mediolanum</name>
    <dbReference type="NCBI Taxonomy" id="41986"/>
    <lineage>
        <taxon>Bacteria</taxon>
        <taxon>Bacillati</taxon>
        <taxon>Actinomycetota</taxon>
        <taxon>Actinomycetes</taxon>
        <taxon>Micrococcales</taxon>
        <taxon>Microbacteriaceae</taxon>
        <taxon>Agromyces</taxon>
    </lineage>
</organism>
<gene>
    <name evidence="2" type="ORF">GCM10010196_00110</name>
</gene>
<dbReference type="EMBL" id="BMRJ01000001">
    <property type="protein sequence ID" value="GGR11724.1"/>
    <property type="molecule type" value="Genomic_DNA"/>
</dbReference>
<dbReference type="Pfam" id="PF13385">
    <property type="entry name" value="Laminin_G_3"/>
    <property type="match status" value="1"/>
</dbReference>
<sequence length="1000" mass="104045">MKWWVAGATAFAVVVSGTVVVSLGLQRGTDDEAGGADCSVPSAETVDAAAALADACGIDVEVADARTPWERTWATADGAARTDFSVMPNQVQRDGEWVDLDRTLVVAEGGESIEVAAPVYDLSLSAGDEPAREPRPLGVIEYGGERLEVWFPLELPEPELDGARATYQLEAGVRLEVTVSPDATGFTPIVVLDSPAAAARFEAALVAAREASGDAGEGIDVAFRTVVSEGLRVATTAEGGIEVLDERDEVRFSSPPSVMWDASGDEPADGGAAATNGPDRESGLGDPELAAAERGLNPMPGDRVATMPVTAVDGRVIVSPDPVMLADPATVWPVRIDPSFSGKGPADWILVRTGGFSSSIYKWTDPIDGGNGRCTDSSCNANFTARLAWQFTGMETIGAMVGGDVINAQFRVNGVHSYNCNAATTDLFVSGWINSSTTWGSLGVGLYSGSVTGSQRSSCGTAGWKEFDATAAIRQLADQNWTAITLGLKASDESSMAGWKRFAHDATLAVSYNRAPNKATNVKLASPASACVAGAGRPMIATTTPTISAVATDPDGGNVQAEFSVVDQGTTNEVWNSRPIAAKASGSTFTMAVPTGKLLNGKAYQYRVTVTDGSKWSGWSTAVCEFSIDTSKPAAPKVVPVATGQPAVYASGVERGGVGIGGAFTLSSTASDVASYKYGFGTNPPTTAVTGATATVTYTPTKTGPVSLYVVAIDRAGNVSATTTYTFDVAFPEEDGVWTFDDATQDGTATDSSGVAKKNPLLLAGEAQWTTGPRELFGSRAGDGALVFDGVNDFAATAGPVVDTRKSFTVSAFVRLDAAALNSGKAYTALGQDGLKNSGFHVQYHPSSCPTPNGIDGRGCWRFSMMNADVLANPGSVVVSSSEAVRVDEWVLLVAEHNATTKKTAIWSCPVGTPERPTTAVPKKSQTSRAATPWQASGPFTVGRSQYNGQPLDYWPGAIDDVRVFSGQVLSEAKIRRMCQGAEPSDFGGDVNAVDPTVGE</sequence>
<dbReference type="SUPFAM" id="SSF49899">
    <property type="entry name" value="Concanavalin A-like lectins/glucanases"/>
    <property type="match status" value="1"/>
</dbReference>
<reference evidence="2" key="1">
    <citation type="journal article" date="2014" name="Int. J. Syst. Evol. Microbiol.">
        <title>Complete genome sequence of Corynebacterium casei LMG S-19264T (=DSM 44701T), isolated from a smear-ripened cheese.</title>
        <authorList>
            <consortium name="US DOE Joint Genome Institute (JGI-PGF)"/>
            <person name="Walter F."/>
            <person name="Albersmeier A."/>
            <person name="Kalinowski J."/>
            <person name="Ruckert C."/>
        </authorList>
    </citation>
    <scope>NUCLEOTIDE SEQUENCE</scope>
    <source>
        <strain evidence="2">JCM 3346</strain>
    </source>
</reference>
<comment type="caution">
    <text evidence="2">The sequence shown here is derived from an EMBL/GenBank/DDBJ whole genome shotgun (WGS) entry which is preliminary data.</text>
</comment>
<proteinExistence type="predicted"/>
<feature type="region of interest" description="Disordered" evidence="1">
    <location>
        <begin position="910"/>
        <end position="937"/>
    </location>
</feature>
<dbReference type="InterPro" id="IPR013320">
    <property type="entry name" value="ConA-like_dom_sf"/>
</dbReference>